<dbReference type="GO" id="GO:0008745">
    <property type="term" value="F:N-acetylmuramoyl-L-alanine amidase activity"/>
    <property type="evidence" value="ECO:0007669"/>
    <property type="project" value="UniProtKB-EC"/>
</dbReference>
<dbReference type="GO" id="GO:0009253">
    <property type="term" value="P:peptidoglycan catabolic process"/>
    <property type="evidence" value="ECO:0007669"/>
    <property type="project" value="InterPro"/>
</dbReference>
<protein>
    <recommendedName>
        <fullName evidence="2">N-acetylmuramoyl-L-alanine amidase</fullName>
        <ecNumber evidence="2">3.5.1.28</ecNumber>
    </recommendedName>
</protein>
<sequence>MYPIKLCNKANYGSKRKTDIKYIVIHYTSNKGDTALNNVTYFARETLKNPASAHYFVDENEIWVSVPDDFVAYHCGGKTYKHKTCRNSNSLGIEICMNDKNGNIRYDSIKKAAILTRILMKKYNIPISNVLRHHDITGKNCPAPMVENPKLWQDFLNSLTAKPQTEEIDDDMKIYTKIDEMPDWAKASVKKAIDKKIISTDKDGAISVFEPNLQSLVWMDRAGLFDKK</sequence>
<dbReference type="InterPro" id="IPR051206">
    <property type="entry name" value="NAMLAA_amidase_2"/>
</dbReference>
<dbReference type="SUPFAM" id="SSF55846">
    <property type="entry name" value="N-acetylmuramoyl-L-alanine amidase-like"/>
    <property type="match status" value="1"/>
</dbReference>
<dbReference type="InterPro" id="IPR036505">
    <property type="entry name" value="Amidase/PGRP_sf"/>
</dbReference>
<keyword evidence="4" id="KW-0961">Cell wall biogenesis/degradation</keyword>
<evidence type="ECO:0000256" key="3">
    <source>
        <dbReference type="ARBA" id="ARBA00022801"/>
    </source>
</evidence>
<evidence type="ECO:0000313" key="6">
    <source>
        <dbReference type="EMBL" id="HIV62926.1"/>
    </source>
</evidence>
<evidence type="ECO:0000256" key="2">
    <source>
        <dbReference type="ARBA" id="ARBA00011901"/>
    </source>
</evidence>
<dbReference type="Gene3D" id="3.40.80.10">
    <property type="entry name" value="Peptidoglycan recognition protein-like"/>
    <property type="match status" value="1"/>
</dbReference>
<evidence type="ECO:0000259" key="5">
    <source>
        <dbReference type="SMART" id="SM00644"/>
    </source>
</evidence>
<dbReference type="Pfam" id="PF01510">
    <property type="entry name" value="Amidase_2"/>
    <property type="match status" value="1"/>
</dbReference>
<evidence type="ECO:0000256" key="4">
    <source>
        <dbReference type="ARBA" id="ARBA00023316"/>
    </source>
</evidence>
<reference evidence="6" key="1">
    <citation type="journal article" date="2021" name="PeerJ">
        <title>Extensive microbial diversity within the chicken gut microbiome revealed by metagenomics and culture.</title>
        <authorList>
            <person name="Gilroy R."/>
            <person name="Ravi A."/>
            <person name="Getino M."/>
            <person name="Pursley I."/>
            <person name="Horton D.L."/>
            <person name="Alikhan N.F."/>
            <person name="Baker D."/>
            <person name="Gharbi K."/>
            <person name="Hall N."/>
            <person name="Watson M."/>
            <person name="Adriaenssens E.M."/>
            <person name="Foster-Nyarko E."/>
            <person name="Jarju S."/>
            <person name="Secka A."/>
            <person name="Antonio M."/>
            <person name="Oren A."/>
            <person name="Chaudhuri R.R."/>
            <person name="La Ragione R."/>
            <person name="Hildebrand F."/>
            <person name="Pallen M.J."/>
        </authorList>
    </citation>
    <scope>NUCLEOTIDE SEQUENCE</scope>
    <source>
        <strain evidence="6">CHK193-4272</strain>
    </source>
</reference>
<dbReference type="InterPro" id="IPR002502">
    <property type="entry name" value="Amidase_domain"/>
</dbReference>
<name>A0A9D1TJ13_9FIRM</name>
<dbReference type="PANTHER" id="PTHR30417">
    <property type="entry name" value="N-ACETYLMURAMOYL-L-ALANINE AMIDASE AMID"/>
    <property type="match status" value="1"/>
</dbReference>
<accession>A0A9D1TJ13</accession>
<organism evidence="6 7">
    <name type="scientific">Candidatus Butyricicoccus avistercoris</name>
    <dbReference type="NCBI Taxonomy" id="2838518"/>
    <lineage>
        <taxon>Bacteria</taxon>
        <taxon>Bacillati</taxon>
        <taxon>Bacillota</taxon>
        <taxon>Clostridia</taxon>
        <taxon>Eubacteriales</taxon>
        <taxon>Butyricicoccaceae</taxon>
        <taxon>Butyricicoccus</taxon>
    </lineage>
</organism>
<feature type="domain" description="N-acetylmuramoyl-L-alanine amidase" evidence="5">
    <location>
        <begin position="10"/>
        <end position="145"/>
    </location>
</feature>
<dbReference type="AlphaFoldDB" id="A0A9D1TJ13"/>
<dbReference type="SMART" id="SM00644">
    <property type="entry name" value="Ami_2"/>
    <property type="match status" value="1"/>
</dbReference>
<proteinExistence type="predicted"/>
<dbReference type="EC" id="3.5.1.28" evidence="2"/>
<comment type="catalytic activity">
    <reaction evidence="1">
        <text>Hydrolyzes the link between N-acetylmuramoyl residues and L-amino acid residues in certain cell-wall glycopeptides.</text>
        <dbReference type="EC" id="3.5.1.28"/>
    </reaction>
</comment>
<evidence type="ECO:0000256" key="1">
    <source>
        <dbReference type="ARBA" id="ARBA00001561"/>
    </source>
</evidence>
<dbReference type="PANTHER" id="PTHR30417:SF1">
    <property type="entry name" value="N-ACETYLMURAMOYL-L-ALANINE AMIDASE AMID"/>
    <property type="match status" value="1"/>
</dbReference>
<dbReference type="CDD" id="cd06583">
    <property type="entry name" value="PGRP"/>
    <property type="match status" value="1"/>
</dbReference>
<dbReference type="EMBL" id="DXIE01000049">
    <property type="protein sequence ID" value="HIV62926.1"/>
    <property type="molecule type" value="Genomic_DNA"/>
</dbReference>
<reference evidence="6" key="2">
    <citation type="submission" date="2021-04" db="EMBL/GenBank/DDBJ databases">
        <authorList>
            <person name="Gilroy R."/>
        </authorList>
    </citation>
    <scope>NUCLEOTIDE SEQUENCE</scope>
    <source>
        <strain evidence="6">CHK193-4272</strain>
    </source>
</reference>
<keyword evidence="3" id="KW-0378">Hydrolase</keyword>
<comment type="caution">
    <text evidence="6">The sequence shown here is derived from an EMBL/GenBank/DDBJ whole genome shotgun (WGS) entry which is preliminary data.</text>
</comment>
<evidence type="ECO:0000313" key="7">
    <source>
        <dbReference type="Proteomes" id="UP000886808"/>
    </source>
</evidence>
<gene>
    <name evidence="6" type="ORF">H9746_08835</name>
</gene>
<dbReference type="GO" id="GO:0009254">
    <property type="term" value="P:peptidoglycan turnover"/>
    <property type="evidence" value="ECO:0007669"/>
    <property type="project" value="TreeGrafter"/>
</dbReference>
<dbReference type="GO" id="GO:0071555">
    <property type="term" value="P:cell wall organization"/>
    <property type="evidence" value="ECO:0007669"/>
    <property type="project" value="UniProtKB-KW"/>
</dbReference>
<dbReference type="Proteomes" id="UP000886808">
    <property type="component" value="Unassembled WGS sequence"/>
</dbReference>